<evidence type="ECO:0000256" key="1">
    <source>
        <dbReference type="ARBA" id="ARBA00010541"/>
    </source>
</evidence>
<dbReference type="PANTHER" id="PTHR43343">
    <property type="entry name" value="PEPTIDASE S12"/>
    <property type="match status" value="1"/>
</dbReference>
<protein>
    <submittedName>
        <fullName evidence="7">Trypsin-like peptidase domain-containing protein</fullName>
    </submittedName>
</protein>
<keyword evidence="2" id="KW-0645">Protease</keyword>
<dbReference type="PANTHER" id="PTHR43343:SF3">
    <property type="entry name" value="PROTEASE DO-LIKE 8, CHLOROPLASTIC"/>
    <property type="match status" value="1"/>
</dbReference>
<dbReference type="EMBL" id="CP159837">
    <property type="protein sequence ID" value="XCM39953.1"/>
    <property type="molecule type" value="Genomic_DNA"/>
</dbReference>
<gene>
    <name evidence="7" type="ORF">ABWT76_002921</name>
</gene>
<dbReference type="InterPro" id="IPR043504">
    <property type="entry name" value="Peptidase_S1_PA_chymotrypsin"/>
</dbReference>
<sequence>MGVTPVSLRQLPITKIMWHKISLLIIATLPYFGLNFTAIAADKTVAKANHSPTDIIAQNLAQNSAEQERIRIYEQASPAVVMIQTNRGSGSGFIVSSDGLIITNAHVVQNATSPVTIVLANEQKVQGDIVGFAANGLDLAAVKIRGASNLPTLPLASSGSITVGQSVYAIGSPFGAEYRNSFTAGIVSRYDARRGLIQHDAAINPGNSGGPLLNSQGQVIGVNTSIATPEVRNDQGAIGRSQGNIGISFAIAIDRLQPFLVALNQGNAPRSSQRQEPRPNNQTQGLPLNGQAISGRLGQGDNTLPDNSYYKVYGFEGKAGQRVTIEMNSQEIDSTLFLLKPDGSKLEQNDDISASNFNARITITLPESGAYTVIANAFEPGESGSYTIRATAQ</sequence>
<organism evidence="7">
    <name type="scientific">Planktothricoides raciborskii GIHE-MW2</name>
    <dbReference type="NCBI Taxonomy" id="2792601"/>
    <lineage>
        <taxon>Bacteria</taxon>
        <taxon>Bacillati</taxon>
        <taxon>Cyanobacteriota</taxon>
        <taxon>Cyanophyceae</taxon>
        <taxon>Oscillatoriophycideae</taxon>
        <taxon>Oscillatoriales</taxon>
        <taxon>Oscillatoriaceae</taxon>
        <taxon>Planktothricoides</taxon>
    </lineage>
</organism>
<comment type="similarity">
    <text evidence="1">Belongs to the peptidase S1C family.</text>
</comment>
<feature type="transmembrane region" description="Helical" evidence="5">
    <location>
        <begin position="21"/>
        <end position="41"/>
    </location>
</feature>
<dbReference type="GO" id="GO:0004252">
    <property type="term" value="F:serine-type endopeptidase activity"/>
    <property type="evidence" value="ECO:0007669"/>
    <property type="project" value="InterPro"/>
</dbReference>
<dbReference type="RefSeq" id="WP_354636328.1">
    <property type="nucleotide sequence ID" value="NZ_CP159837.1"/>
</dbReference>
<dbReference type="GO" id="GO:0006508">
    <property type="term" value="P:proteolysis"/>
    <property type="evidence" value="ECO:0007669"/>
    <property type="project" value="UniProtKB-KW"/>
</dbReference>
<dbReference type="Gene3D" id="2.40.10.10">
    <property type="entry name" value="Trypsin-like serine proteases"/>
    <property type="match status" value="2"/>
</dbReference>
<accession>A0AAU8JNR7</accession>
<evidence type="ECO:0000256" key="3">
    <source>
        <dbReference type="ARBA" id="ARBA00022801"/>
    </source>
</evidence>
<name>A0AAU8JNR7_9CYAN</name>
<dbReference type="Gene3D" id="2.60.120.380">
    <property type="match status" value="1"/>
</dbReference>
<dbReference type="InterPro" id="IPR009003">
    <property type="entry name" value="Peptidase_S1_PA"/>
</dbReference>
<keyword evidence="5" id="KW-1133">Transmembrane helix</keyword>
<dbReference type="InterPro" id="IPR001940">
    <property type="entry name" value="Peptidase_S1C"/>
</dbReference>
<feature type="region of interest" description="Disordered" evidence="4">
    <location>
        <begin position="267"/>
        <end position="301"/>
    </location>
</feature>
<dbReference type="SUPFAM" id="SSF50494">
    <property type="entry name" value="Trypsin-like serine proteases"/>
    <property type="match status" value="1"/>
</dbReference>
<reference evidence="7" key="1">
    <citation type="submission" date="2024-07" db="EMBL/GenBank/DDBJ databases">
        <authorList>
            <person name="Kim Y.J."/>
            <person name="Jeong J.Y."/>
        </authorList>
    </citation>
    <scope>NUCLEOTIDE SEQUENCE</scope>
    <source>
        <strain evidence="7">GIHE-MW2</strain>
    </source>
</reference>
<evidence type="ECO:0000313" key="7">
    <source>
        <dbReference type="EMBL" id="XCM39953.1"/>
    </source>
</evidence>
<dbReference type="PRINTS" id="PR00834">
    <property type="entry name" value="PROTEASES2C"/>
</dbReference>
<keyword evidence="5" id="KW-0472">Membrane</keyword>
<dbReference type="InterPro" id="IPR051201">
    <property type="entry name" value="Chloro_Bact_Ser_Proteases"/>
</dbReference>
<evidence type="ECO:0000256" key="5">
    <source>
        <dbReference type="SAM" id="Phobius"/>
    </source>
</evidence>
<dbReference type="Pfam" id="PF04151">
    <property type="entry name" value="PPC"/>
    <property type="match status" value="1"/>
</dbReference>
<evidence type="ECO:0000256" key="4">
    <source>
        <dbReference type="SAM" id="MobiDB-lite"/>
    </source>
</evidence>
<evidence type="ECO:0000259" key="6">
    <source>
        <dbReference type="Pfam" id="PF04151"/>
    </source>
</evidence>
<feature type="compositionally biased region" description="Polar residues" evidence="4">
    <location>
        <begin position="267"/>
        <end position="286"/>
    </location>
</feature>
<keyword evidence="5" id="KW-0812">Transmembrane</keyword>
<feature type="domain" description="Peptidase C-terminal archaeal/bacterial" evidence="6">
    <location>
        <begin position="310"/>
        <end position="373"/>
    </location>
</feature>
<dbReference type="Pfam" id="PF13365">
    <property type="entry name" value="Trypsin_2"/>
    <property type="match status" value="1"/>
</dbReference>
<keyword evidence="3" id="KW-0378">Hydrolase</keyword>
<proteinExistence type="inferred from homology"/>
<dbReference type="AlphaFoldDB" id="A0AAU8JNR7"/>
<evidence type="ECO:0000256" key="2">
    <source>
        <dbReference type="ARBA" id="ARBA00022670"/>
    </source>
</evidence>
<dbReference type="InterPro" id="IPR007280">
    <property type="entry name" value="Peptidase_C_arc/bac"/>
</dbReference>